<name>A0ABM9BUH9_9BACL</name>
<proteinExistence type="predicted"/>
<evidence type="ECO:0000313" key="1">
    <source>
        <dbReference type="EMBL" id="CAH1194021.1"/>
    </source>
</evidence>
<evidence type="ECO:0000313" key="2">
    <source>
        <dbReference type="Proteomes" id="UP000838324"/>
    </source>
</evidence>
<protein>
    <recommendedName>
        <fullName evidence="3">Restriction endonuclease type IV Mrr domain-containing protein</fullName>
    </recommendedName>
</protein>
<comment type="caution">
    <text evidence="1">The sequence shown here is derived from an EMBL/GenBank/DDBJ whole genome shotgun (WGS) entry which is preliminary data.</text>
</comment>
<keyword evidence="2" id="KW-1185">Reference proteome</keyword>
<reference evidence="1" key="1">
    <citation type="submission" date="2022-01" db="EMBL/GenBank/DDBJ databases">
        <authorList>
            <person name="Criscuolo A."/>
        </authorList>
    </citation>
    <scope>NUCLEOTIDE SEQUENCE</scope>
    <source>
        <strain evidence="1">CIP111892</strain>
    </source>
</reference>
<dbReference type="EMBL" id="CAKMMG010000001">
    <property type="protein sequence ID" value="CAH1194021.1"/>
    <property type="molecule type" value="Genomic_DNA"/>
</dbReference>
<dbReference type="RefSeq" id="WP_054941180.1">
    <property type="nucleotide sequence ID" value="NZ_CAKMMG010000001.1"/>
</dbReference>
<gene>
    <name evidence="1" type="ORF">PAECIP111892_01384</name>
</gene>
<evidence type="ECO:0008006" key="3">
    <source>
        <dbReference type="Google" id="ProtNLM"/>
    </source>
</evidence>
<organism evidence="1 2">
    <name type="scientific">Paenibacillus auburnensis</name>
    <dbReference type="NCBI Taxonomy" id="2905649"/>
    <lineage>
        <taxon>Bacteria</taxon>
        <taxon>Bacillati</taxon>
        <taxon>Bacillota</taxon>
        <taxon>Bacilli</taxon>
        <taxon>Bacillales</taxon>
        <taxon>Paenibacillaceae</taxon>
        <taxon>Paenibacillus</taxon>
    </lineage>
</organism>
<accession>A0ABM9BUH9</accession>
<sequence>MSKEYSRMYIESVKQELLSRLGLKQVYFKGQAGDDLLYEASGFDRGTSHKFCVRTKTGTVDESVAGKWMKVRGFTIKSKELN</sequence>
<dbReference type="Proteomes" id="UP000838324">
    <property type="component" value="Unassembled WGS sequence"/>
</dbReference>